<dbReference type="PANTHER" id="PTHR34703">
    <property type="entry name" value="ANTIPORTER SUBUNIT MNHG2-RELATED"/>
    <property type="match status" value="1"/>
</dbReference>
<dbReference type="Proteomes" id="UP000217103">
    <property type="component" value="Unassembled WGS sequence"/>
</dbReference>
<proteinExistence type="inferred from homology"/>
<feature type="region of interest" description="Disordered" evidence="2">
    <location>
        <begin position="104"/>
        <end position="124"/>
    </location>
</feature>
<keyword evidence="3" id="KW-0812">Transmembrane</keyword>
<evidence type="ECO:0000313" key="4">
    <source>
        <dbReference type="EMBL" id="SDQ61607.1"/>
    </source>
</evidence>
<protein>
    <submittedName>
        <fullName evidence="4">Multisubunit sodium/proton antiporter, MrpG subunit</fullName>
    </submittedName>
</protein>
<name>A0A1H1CBL7_9ACTN</name>
<dbReference type="STRING" id="35622.SAMN04489764_1397"/>
<dbReference type="RefSeq" id="WP_093258293.1">
    <property type="nucleotide sequence ID" value="NZ_FNKK01000002.1"/>
</dbReference>
<dbReference type="InterPro" id="IPR005133">
    <property type="entry name" value="PhaG_MnhG_YufB"/>
</dbReference>
<dbReference type="PANTHER" id="PTHR34703:SF1">
    <property type="entry name" value="ANTIPORTER SUBUNIT MNHG2-RELATED"/>
    <property type="match status" value="1"/>
</dbReference>
<dbReference type="Pfam" id="PF03334">
    <property type="entry name" value="PhaG_MnhG_YufB"/>
    <property type="match status" value="1"/>
</dbReference>
<evidence type="ECO:0000256" key="1">
    <source>
        <dbReference type="ARBA" id="ARBA00008404"/>
    </source>
</evidence>
<dbReference type="GO" id="GO:0015385">
    <property type="term" value="F:sodium:proton antiporter activity"/>
    <property type="evidence" value="ECO:0007669"/>
    <property type="project" value="TreeGrafter"/>
</dbReference>
<keyword evidence="5" id="KW-1185">Reference proteome</keyword>
<gene>
    <name evidence="4" type="ORF">SAMN04489764_1397</name>
</gene>
<sequence length="124" mass="13025">MSDIAVAALLLSAAVLSLTAGIGLLHFPDLLSRLHTATKPQVVGLLAMLVAVGLRVEAPFAVGILVLTGLFQLITAPVAAHMTGRAAYRSKRIETGRLSRDDLAHDLSRLGGATRRDTDDPPHA</sequence>
<organism evidence="4 5">
    <name type="scientific">Thermostaphylospora chromogena</name>
    <dbReference type="NCBI Taxonomy" id="35622"/>
    <lineage>
        <taxon>Bacteria</taxon>
        <taxon>Bacillati</taxon>
        <taxon>Actinomycetota</taxon>
        <taxon>Actinomycetes</taxon>
        <taxon>Streptosporangiales</taxon>
        <taxon>Thermomonosporaceae</taxon>
        <taxon>Thermostaphylospora</taxon>
    </lineage>
</organism>
<dbReference type="NCBIfam" id="TIGR01300">
    <property type="entry name" value="CPA3_mnhG_phaG"/>
    <property type="match status" value="1"/>
</dbReference>
<dbReference type="AlphaFoldDB" id="A0A1H1CBL7"/>
<evidence type="ECO:0000256" key="3">
    <source>
        <dbReference type="SAM" id="Phobius"/>
    </source>
</evidence>
<feature type="transmembrane region" description="Helical" evidence="3">
    <location>
        <begin position="58"/>
        <end position="82"/>
    </location>
</feature>
<evidence type="ECO:0000256" key="2">
    <source>
        <dbReference type="SAM" id="MobiDB-lite"/>
    </source>
</evidence>
<evidence type="ECO:0000313" key="5">
    <source>
        <dbReference type="Proteomes" id="UP000217103"/>
    </source>
</evidence>
<reference evidence="4 5" key="1">
    <citation type="submission" date="2016-10" db="EMBL/GenBank/DDBJ databases">
        <authorList>
            <person name="de Groot N.N."/>
        </authorList>
    </citation>
    <scope>NUCLEOTIDE SEQUENCE [LARGE SCALE GENOMIC DNA]</scope>
    <source>
        <strain evidence="4 5">DSM 43794</strain>
    </source>
</reference>
<dbReference type="NCBIfam" id="NF009314">
    <property type="entry name" value="PRK12674.1-2"/>
    <property type="match status" value="1"/>
</dbReference>
<keyword evidence="3" id="KW-0472">Membrane</keyword>
<dbReference type="EMBL" id="FNKK01000002">
    <property type="protein sequence ID" value="SDQ61607.1"/>
    <property type="molecule type" value="Genomic_DNA"/>
</dbReference>
<accession>A0A1H1CBL7</accession>
<comment type="similarity">
    <text evidence="1">Belongs to the CPA3 antiporters (TC 2.A.63) subunit G family.</text>
</comment>
<dbReference type="OrthoDB" id="3214257at2"/>
<keyword evidence="3" id="KW-1133">Transmembrane helix</keyword>